<reference evidence="1" key="1">
    <citation type="journal article" date="2015" name="Nature">
        <title>Complex archaea that bridge the gap between prokaryotes and eukaryotes.</title>
        <authorList>
            <person name="Spang A."/>
            <person name="Saw J.H."/>
            <person name="Jorgensen S.L."/>
            <person name="Zaremba-Niedzwiedzka K."/>
            <person name="Martijn J."/>
            <person name="Lind A.E."/>
            <person name="van Eijk R."/>
            <person name="Schleper C."/>
            <person name="Guy L."/>
            <person name="Ettema T.J."/>
        </authorList>
    </citation>
    <scope>NUCLEOTIDE SEQUENCE</scope>
</reference>
<dbReference type="EMBL" id="LAZR01001938">
    <property type="protein sequence ID" value="KKN36849.1"/>
    <property type="molecule type" value="Genomic_DNA"/>
</dbReference>
<accession>A0A0F9Q2Y6</accession>
<protein>
    <submittedName>
        <fullName evidence="1">Uncharacterized protein</fullName>
    </submittedName>
</protein>
<comment type="caution">
    <text evidence="1">The sequence shown here is derived from an EMBL/GenBank/DDBJ whole genome shotgun (WGS) entry which is preliminary data.</text>
</comment>
<proteinExistence type="predicted"/>
<dbReference type="AlphaFoldDB" id="A0A0F9Q2Y6"/>
<name>A0A0F9Q2Y6_9ZZZZ</name>
<evidence type="ECO:0000313" key="1">
    <source>
        <dbReference type="EMBL" id="KKN36849.1"/>
    </source>
</evidence>
<organism evidence="1">
    <name type="scientific">marine sediment metagenome</name>
    <dbReference type="NCBI Taxonomy" id="412755"/>
    <lineage>
        <taxon>unclassified sequences</taxon>
        <taxon>metagenomes</taxon>
        <taxon>ecological metagenomes</taxon>
    </lineage>
</organism>
<sequence>MAFGQAIPAEIERRLKGLERQVAVLMREREQNRMTVSENVEIKVTEKVEETAPVKKTRKRRTAKKA</sequence>
<gene>
    <name evidence="1" type="ORF">LCGC14_0769410</name>
</gene>